<proteinExistence type="predicted"/>
<organism evidence="6 7">
    <name type="scientific">Pseudorhodoferax aquiterrae</name>
    <dbReference type="NCBI Taxonomy" id="747304"/>
    <lineage>
        <taxon>Bacteria</taxon>
        <taxon>Pseudomonadati</taxon>
        <taxon>Pseudomonadota</taxon>
        <taxon>Betaproteobacteria</taxon>
        <taxon>Burkholderiales</taxon>
        <taxon>Comamonadaceae</taxon>
    </lineage>
</organism>
<dbReference type="RefSeq" id="WP_189688294.1">
    <property type="nucleotide sequence ID" value="NZ_BMYK01000011.1"/>
</dbReference>
<reference evidence="7" key="1">
    <citation type="journal article" date="2019" name="Int. J. Syst. Evol. Microbiol.">
        <title>The Global Catalogue of Microorganisms (GCM) 10K type strain sequencing project: providing services to taxonomists for standard genome sequencing and annotation.</title>
        <authorList>
            <consortium name="The Broad Institute Genomics Platform"/>
            <consortium name="The Broad Institute Genome Sequencing Center for Infectious Disease"/>
            <person name="Wu L."/>
            <person name="Ma J."/>
        </authorList>
    </citation>
    <scope>NUCLEOTIDE SEQUENCE [LARGE SCALE GENOMIC DNA]</scope>
    <source>
        <strain evidence="7">KCTC 23314</strain>
    </source>
</reference>
<evidence type="ECO:0000313" key="7">
    <source>
        <dbReference type="Proteomes" id="UP000626210"/>
    </source>
</evidence>
<protein>
    <submittedName>
        <fullName evidence="6">TetR family transcriptional regulator</fullName>
    </submittedName>
</protein>
<comment type="caution">
    <text evidence="6">The sequence shown here is derived from an EMBL/GenBank/DDBJ whole genome shotgun (WGS) entry which is preliminary data.</text>
</comment>
<evidence type="ECO:0000256" key="1">
    <source>
        <dbReference type="ARBA" id="ARBA00023015"/>
    </source>
</evidence>
<keyword evidence="2 4" id="KW-0238">DNA-binding</keyword>
<accession>A0ABQ3G432</accession>
<sequence>MPPRPTLRPGGRSARVQAAVHQATRELIEQHGREALTVPLIAARAGVTPSTIYRRWGDLAELMADVSVARMRPEGEPADTGSFRGDLLAWAEQFHEEMSSEVGQAMLRDVVASAGRGEAAGSCQCAQFTAGVVSVLVQRGAARGEAVPTVEDVMDRLVAPIIYRLLFGMVPASAQQVAQWAGACADAASAERRSRSR</sequence>
<dbReference type="SUPFAM" id="SSF46689">
    <property type="entry name" value="Homeodomain-like"/>
    <property type="match status" value="1"/>
</dbReference>
<dbReference type="PROSITE" id="PS50977">
    <property type="entry name" value="HTH_TETR_2"/>
    <property type="match status" value="1"/>
</dbReference>
<dbReference type="Gene3D" id="1.10.10.60">
    <property type="entry name" value="Homeodomain-like"/>
    <property type="match status" value="1"/>
</dbReference>
<dbReference type="SUPFAM" id="SSF48498">
    <property type="entry name" value="Tetracyclin repressor-like, C-terminal domain"/>
    <property type="match status" value="1"/>
</dbReference>
<dbReference type="InterPro" id="IPR009057">
    <property type="entry name" value="Homeodomain-like_sf"/>
</dbReference>
<dbReference type="Gene3D" id="1.10.357.10">
    <property type="entry name" value="Tetracycline Repressor, domain 2"/>
    <property type="match status" value="1"/>
</dbReference>
<keyword evidence="7" id="KW-1185">Reference proteome</keyword>
<keyword evidence="1" id="KW-0805">Transcription regulation</keyword>
<evidence type="ECO:0000256" key="2">
    <source>
        <dbReference type="ARBA" id="ARBA00023125"/>
    </source>
</evidence>
<evidence type="ECO:0000259" key="5">
    <source>
        <dbReference type="PROSITE" id="PS50977"/>
    </source>
</evidence>
<feature type="DNA-binding region" description="H-T-H motif" evidence="4">
    <location>
        <begin position="37"/>
        <end position="56"/>
    </location>
</feature>
<dbReference type="InterPro" id="IPR001647">
    <property type="entry name" value="HTH_TetR"/>
</dbReference>
<evidence type="ECO:0000313" key="6">
    <source>
        <dbReference type="EMBL" id="GHC88677.1"/>
    </source>
</evidence>
<dbReference type="EMBL" id="BMYK01000011">
    <property type="protein sequence ID" value="GHC88677.1"/>
    <property type="molecule type" value="Genomic_DNA"/>
</dbReference>
<feature type="domain" description="HTH tetR-type" evidence="5">
    <location>
        <begin position="14"/>
        <end position="74"/>
    </location>
</feature>
<dbReference type="Pfam" id="PF00440">
    <property type="entry name" value="TetR_N"/>
    <property type="match status" value="1"/>
</dbReference>
<dbReference type="Proteomes" id="UP000626210">
    <property type="component" value="Unassembled WGS sequence"/>
</dbReference>
<dbReference type="InterPro" id="IPR011075">
    <property type="entry name" value="TetR_C"/>
</dbReference>
<evidence type="ECO:0000256" key="4">
    <source>
        <dbReference type="PROSITE-ProRule" id="PRU00335"/>
    </source>
</evidence>
<gene>
    <name evidence="6" type="ORF">GCM10007320_35750</name>
</gene>
<dbReference type="InterPro" id="IPR036271">
    <property type="entry name" value="Tet_transcr_reg_TetR-rel_C_sf"/>
</dbReference>
<evidence type="ECO:0000256" key="3">
    <source>
        <dbReference type="ARBA" id="ARBA00023163"/>
    </source>
</evidence>
<dbReference type="PANTHER" id="PTHR30055:SF148">
    <property type="entry name" value="TETR-FAMILY TRANSCRIPTIONAL REGULATOR"/>
    <property type="match status" value="1"/>
</dbReference>
<dbReference type="Pfam" id="PF16859">
    <property type="entry name" value="TetR_C_11"/>
    <property type="match status" value="1"/>
</dbReference>
<dbReference type="PANTHER" id="PTHR30055">
    <property type="entry name" value="HTH-TYPE TRANSCRIPTIONAL REGULATOR RUTR"/>
    <property type="match status" value="1"/>
</dbReference>
<dbReference type="InterPro" id="IPR050109">
    <property type="entry name" value="HTH-type_TetR-like_transc_reg"/>
</dbReference>
<keyword evidence="3" id="KW-0804">Transcription</keyword>
<name>A0ABQ3G432_9BURK</name>